<comment type="caution">
    <text evidence="8">Lacks conserved residue(s) required for the propagation of feature annotation.</text>
</comment>
<keyword evidence="4 8" id="KW-0375">Hydrogen ion transport</keyword>
<name>A0A7C3KEC4_9CYAN</name>
<dbReference type="HAMAP" id="MF_01308">
    <property type="entry name" value="CemA_PxcA"/>
    <property type="match status" value="1"/>
</dbReference>
<evidence type="ECO:0000256" key="9">
    <source>
        <dbReference type="SAM" id="MobiDB-lite"/>
    </source>
</evidence>
<dbReference type="NCBIfam" id="NF002703">
    <property type="entry name" value="PRK02507.1-1"/>
    <property type="match status" value="1"/>
</dbReference>
<comment type="similarity">
    <text evidence="8">Belongs to the CemA family.</text>
</comment>
<reference evidence="10" key="1">
    <citation type="journal article" date="2020" name="mSystems">
        <title>Genome- and Community-Level Interaction Insights into Carbon Utilization and Element Cycling Functions of Hydrothermarchaeota in Hydrothermal Sediment.</title>
        <authorList>
            <person name="Zhou Z."/>
            <person name="Liu Y."/>
            <person name="Xu W."/>
            <person name="Pan J."/>
            <person name="Luo Z.H."/>
            <person name="Li M."/>
        </authorList>
    </citation>
    <scope>NUCLEOTIDE SEQUENCE [LARGE SCALE GENOMIC DNA]</scope>
    <source>
        <strain evidence="10">SpSt-418</strain>
    </source>
</reference>
<evidence type="ECO:0000256" key="6">
    <source>
        <dbReference type="ARBA" id="ARBA00023065"/>
    </source>
</evidence>
<keyword evidence="7 8" id="KW-0472">Membrane</keyword>
<evidence type="ECO:0000256" key="8">
    <source>
        <dbReference type="HAMAP-Rule" id="MF_01308"/>
    </source>
</evidence>
<dbReference type="PANTHER" id="PTHR33650">
    <property type="entry name" value="CHLOROPLAST ENVELOPE MEMBRANE PROTEIN-RELATED"/>
    <property type="match status" value="1"/>
</dbReference>
<proteinExistence type="inferred from homology"/>
<keyword evidence="8" id="KW-1003">Cell membrane</keyword>
<comment type="function">
    <text evidence="8">Required for H(+) efflux immediately after light irradiation to form a rapid H(+) concentration gradient across the thylakoid membranes. Together with PxcL, contributes to transient H(+) uptake following dark to light transition.</text>
</comment>
<dbReference type="Pfam" id="PF03040">
    <property type="entry name" value="CemA"/>
    <property type="match status" value="2"/>
</dbReference>
<dbReference type="PANTHER" id="PTHR33650:SF2">
    <property type="entry name" value="CHLOROPLAST ENVELOPE MEMBRANE PROTEIN"/>
    <property type="match status" value="1"/>
</dbReference>
<evidence type="ECO:0000256" key="5">
    <source>
        <dbReference type="ARBA" id="ARBA00022989"/>
    </source>
</evidence>
<accession>A0A7C3KEC4</accession>
<comment type="caution">
    <text evidence="10">The sequence shown here is derived from an EMBL/GenBank/DDBJ whole genome shotgun (WGS) entry which is preliminary data.</text>
</comment>
<keyword evidence="8" id="KW-0997">Cell inner membrane</keyword>
<evidence type="ECO:0000256" key="7">
    <source>
        <dbReference type="ARBA" id="ARBA00023136"/>
    </source>
</evidence>
<dbReference type="GO" id="GO:0015078">
    <property type="term" value="F:proton transmembrane transporter activity"/>
    <property type="evidence" value="ECO:0007669"/>
    <property type="project" value="UniProtKB-UniRule"/>
</dbReference>
<gene>
    <name evidence="8 10" type="primary">pxcA</name>
    <name evidence="10" type="ORF">ENR64_08860</name>
</gene>
<dbReference type="InterPro" id="IPR004282">
    <property type="entry name" value="CemA"/>
</dbReference>
<keyword evidence="6 8" id="KW-0406">Ion transport</keyword>
<comment type="subcellular location">
    <subcellularLocation>
        <location evidence="8">Cell inner membrane</location>
        <topology evidence="8">Multi-pass membrane protein</topology>
    </subcellularLocation>
    <subcellularLocation>
        <location evidence="1">Membrane</location>
        <topology evidence="1">Multi-pass membrane protein</topology>
    </subcellularLocation>
</comment>
<dbReference type="GO" id="GO:0005886">
    <property type="term" value="C:plasma membrane"/>
    <property type="evidence" value="ECO:0007669"/>
    <property type="project" value="UniProtKB-SubCell"/>
</dbReference>
<evidence type="ECO:0000313" key="10">
    <source>
        <dbReference type="EMBL" id="HFM97865.1"/>
    </source>
</evidence>
<protein>
    <recommendedName>
        <fullName evidence="8">Proton extrusion protein PxcA</fullName>
    </recommendedName>
</protein>
<feature type="transmembrane region" description="Helical" evidence="8">
    <location>
        <begin position="479"/>
        <end position="499"/>
    </location>
</feature>
<keyword evidence="2 8" id="KW-0813">Transport</keyword>
<organism evidence="10">
    <name type="scientific">Oscillatoriales cyanobacterium SpSt-418</name>
    <dbReference type="NCBI Taxonomy" id="2282169"/>
    <lineage>
        <taxon>Bacteria</taxon>
        <taxon>Bacillati</taxon>
        <taxon>Cyanobacteriota</taxon>
        <taxon>Cyanophyceae</taxon>
        <taxon>Oscillatoriophycideae</taxon>
        <taxon>Oscillatoriales</taxon>
    </lineage>
</organism>
<evidence type="ECO:0000256" key="3">
    <source>
        <dbReference type="ARBA" id="ARBA00022692"/>
    </source>
</evidence>
<evidence type="ECO:0000256" key="2">
    <source>
        <dbReference type="ARBA" id="ARBA00022448"/>
    </source>
</evidence>
<evidence type="ECO:0000256" key="1">
    <source>
        <dbReference type="ARBA" id="ARBA00004141"/>
    </source>
</evidence>
<keyword evidence="3 8" id="KW-0812">Transmembrane</keyword>
<sequence>MNGSFFPGINRFLQKTRRWYEDTPERALEQAYDAALMIQAIEDEHFEGRKIVASNRLSDNTNAYFQAELKKYLKIANIRLSEFRASRSILNVLDGSADVRSGNFSLSDREKSAVVLEKLKFIDATLERYQIQSNESVSLVPIAQTNQTNNIRQSANRPVSKKPGKVDLQQLENLSESDLETKDADGIMDKTGVLPRSILNTLDRIKRDLDPTAEQQVIQSYRTTKAKTLISIRFLILLIIIPLLTQQLSKIFVVGPIVEFFRKPESSAIFLNFELEEEALRELQLYRERLEFDLLLGRVSPEVIRAPRLESEPRKLESEPHKLESESHSSTKKAGDATLVYSRQTELNRSLTAQAIPEEKATTPLTPEEREAYIERQVRERANELGRDYQRRGTNAIKNVFADIFSVVAFGLVIATNRREVAVLKSFIDETVYGLSDSAKAFIIILFTDIFVGFHSPHGWEVLLESISRHFGLPANRDFIFLFIATFPVILDTIFKYWIFRYLNRVSPSAVATYRNMNES</sequence>
<dbReference type="AlphaFoldDB" id="A0A7C3KEC4"/>
<evidence type="ECO:0000256" key="4">
    <source>
        <dbReference type="ARBA" id="ARBA00022781"/>
    </source>
</evidence>
<dbReference type="EMBL" id="DSRU01000116">
    <property type="protein sequence ID" value="HFM97865.1"/>
    <property type="molecule type" value="Genomic_DNA"/>
</dbReference>
<keyword evidence="5 8" id="KW-1133">Transmembrane helix</keyword>
<feature type="region of interest" description="Disordered" evidence="9">
    <location>
        <begin position="310"/>
        <end position="335"/>
    </location>
</feature>